<gene>
    <name evidence="12" type="ORF">ANCCEY_03965</name>
</gene>
<dbReference type="SUPFAM" id="SSF55486">
    <property type="entry name" value="Metalloproteases ('zincins'), catalytic domain"/>
    <property type="match status" value="1"/>
</dbReference>
<dbReference type="AlphaFoldDB" id="A0A0D6LYN3"/>
<dbReference type="InterPro" id="IPR017050">
    <property type="entry name" value="Metallopeptidase_nem"/>
</dbReference>
<dbReference type="PROSITE" id="PS01186">
    <property type="entry name" value="EGF_2"/>
    <property type="match status" value="1"/>
</dbReference>
<dbReference type="InterPro" id="IPR001506">
    <property type="entry name" value="Peptidase_M12A"/>
</dbReference>
<reference evidence="12 13" key="1">
    <citation type="submission" date="2013-05" db="EMBL/GenBank/DDBJ databases">
        <title>Draft genome of the parasitic nematode Anyclostoma ceylanicum.</title>
        <authorList>
            <person name="Mitreva M."/>
        </authorList>
    </citation>
    <scope>NUCLEOTIDE SEQUENCE [LARGE SCALE GENOMIC DNA]</scope>
</reference>
<keyword evidence="8" id="KW-0325">Glycoprotein</keyword>
<evidence type="ECO:0000313" key="12">
    <source>
        <dbReference type="EMBL" id="EPB76929.1"/>
    </source>
</evidence>
<dbReference type="GO" id="GO:0006508">
    <property type="term" value="P:proteolysis"/>
    <property type="evidence" value="ECO:0007669"/>
    <property type="project" value="UniProtKB-KW"/>
</dbReference>
<dbReference type="InterPro" id="IPR024079">
    <property type="entry name" value="MetalloPept_cat_dom_sf"/>
</dbReference>
<evidence type="ECO:0000256" key="5">
    <source>
        <dbReference type="ARBA" id="ARBA00022833"/>
    </source>
</evidence>
<sequence>MTIRMPLFWEFANFKKAAAAWAKSTCLNIVEDKNAEDKIQVMRGPSCLSAVGRQGKTQGIWIADNCMTVGSIEHELGHALGLIHTHERHDRDTYIDIIKDNIQQQYRSEFGKETSERTNSYEIPYEYGSIMHYNAYGFAIDKTKPVIVPKQDEKYTRTLGGRILSFLDLLTVNKHYDCLGKCGNSIQCANEGFQNPKNCSECVCPTGYGGPTCDKRAPAGKKVEVKLLNLKNWANMHGCTLAGVEIKAQADQRHTGYRFCSPEDKGVTLVSSGKRLPVIIYNTGTAFEVTIEYKAV</sequence>
<feature type="active site" evidence="9">
    <location>
        <position position="75"/>
    </location>
</feature>
<proteinExistence type="predicted"/>
<dbReference type="GO" id="GO:0008270">
    <property type="term" value="F:zinc ion binding"/>
    <property type="evidence" value="ECO:0007669"/>
    <property type="project" value="UniProtKB-UniRule"/>
</dbReference>
<feature type="binding site" evidence="9">
    <location>
        <position position="78"/>
    </location>
    <ligand>
        <name>Zn(2+)</name>
        <dbReference type="ChEBI" id="CHEBI:29105"/>
        <note>catalytic</note>
    </ligand>
</feature>
<protein>
    <recommendedName>
        <fullName evidence="10">Metalloendopeptidase</fullName>
        <ecNumber evidence="10">3.4.24.-</ecNumber>
    </recommendedName>
</protein>
<dbReference type="InterPro" id="IPR034035">
    <property type="entry name" value="Astacin-like_dom"/>
</dbReference>
<dbReference type="PANTHER" id="PTHR10127">
    <property type="entry name" value="DISCOIDIN, CUB, EGF, LAMININ , AND ZINC METALLOPROTEASE DOMAIN CONTAINING"/>
    <property type="match status" value="1"/>
</dbReference>
<keyword evidence="9 10" id="KW-0378">Hydrolase</keyword>
<dbReference type="PIRSF" id="PIRSF036365">
    <property type="entry name" value="Astacin_nematoda"/>
    <property type="match status" value="1"/>
</dbReference>
<dbReference type="EC" id="3.4.24.-" evidence="10"/>
<keyword evidence="7" id="KW-1015">Disulfide bond</keyword>
<evidence type="ECO:0000256" key="8">
    <source>
        <dbReference type="ARBA" id="ARBA00023180"/>
    </source>
</evidence>
<evidence type="ECO:0000256" key="10">
    <source>
        <dbReference type="RuleBase" id="RU361183"/>
    </source>
</evidence>
<name>A0A0D6LYN3_9BILA</name>
<dbReference type="InterPro" id="IPR006026">
    <property type="entry name" value="Peptidase_Metallo"/>
</dbReference>
<evidence type="ECO:0000313" key="13">
    <source>
        <dbReference type="Proteomes" id="UP000054495"/>
    </source>
</evidence>
<feature type="domain" description="Peptidase M12A" evidence="11">
    <location>
        <begin position="1"/>
        <end position="179"/>
    </location>
</feature>
<keyword evidence="5 9" id="KW-0862">Zinc</keyword>
<dbReference type="Proteomes" id="UP000054495">
    <property type="component" value="Unassembled WGS sequence"/>
</dbReference>
<dbReference type="PROSITE" id="PS00022">
    <property type="entry name" value="EGF_1"/>
    <property type="match status" value="1"/>
</dbReference>
<dbReference type="PANTHER" id="PTHR10127:SF793">
    <property type="entry name" value="ZINC METALLOPROTEINASE NAS-31"/>
    <property type="match status" value="1"/>
</dbReference>
<evidence type="ECO:0000256" key="4">
    <source>
        <dbReference type="ARBA" id="ARBA00022729"/>
    </source>
</evidence>
<evidence type="ECO:0000256" key="1">
    <source>
        <dbReference type="ARBA" id="ARBA00004613"/>
    </source>
</evidence>
<keyword evidence="13" id="KW-1185">Reference proteome</keyword>
<evidence type="ECO:0000256" key="6">
    <source>
        <dbReference type="ARBA" id="ARBA00023049"/>
    </source>
</evidence>
<feature type="binding site" evidence="9">
    <location>
        <position position="84"/>
    </location>
    <ligand>
        <name>Zn(2+)</name>
        <dbReference type="ChEBI" id="CHEBI:29105"/>
        <note>catalytic</note>
    </ligand>
</feature>
<dbReference type="PRINTS" id="PR00480">
    <property type="entry name" value="ASTACIN"/>
</dbReference>
<dbReference type="CDD" id="cd04280">
    <property type="entry name" value="ZnMc_astacin_like"/>
    <property type="match status" value="1"/>
</dbReference>
<dbReference type="PROSITE" id="PS51864">
    <property type="entry name" value="ASTACIN"/>
    <property type="match status" value="1"/>
</dbReference>
<accession>A0A0D6LYN3</accession>
<evidence type="ECO:0000256" key="7">
    <source>
        <dbReference type="ARBA" id="ARBA00023157"/>
    </source>
</evidence>
<evidence type="ECO:0000259" key="11">
    <source>
        <dbReference type="PROSITE" id="PS51864"/>
    </source>
</evidence>
<keyword evidence="4" id="KW-0732">Signal</keyword>
<dbReference type="EMBL" id="KE124850">
    <property type="protein sequence ID" value="EPB76929.1"/>
    <property type="molecule type" value="Genomic_DNA"/>
</dbReference>
<dbReference type="Gene3D" id="3.40.390.10">
    <property type="entry name" value="Collagenase (Catalytic Domain)"/>
    <property type="match status" value="1"/>
</dbReference>
<dbReference type="SMART" id="SM00235">
    <property type="entry name" value="ZnMc"/>
    <property type="match status" value="1"/>
</dbReference>
<comment type="subcellular location">
    <subcellularLocation>
        <location evidence="1">Secreted</location>
    </subcellularLocation>
</comment>
<dbReference type="Pfam" id="PF01400">
    <property type="entry name" value="Astacin"/>
    <property type="match status" value="1"/>
</dbReference>
<dbReference type="GO" id="GO:0018996">
    <property type="term" value="P:molting cycle, collagen and cuticulin-based cuticle"/>
    <property type="evidence" value="ECO:0007669"/>
    <property type="project" value="InterPro"/>
</dbReference>
<organism evidence="12 13">
    <name type="scientific">Ancylostoma ceylanicum</name>
    <dbReference type="NCBI Taxonomy" id="53326"/>
    <lineage>
        <taxon>Eukaryota</taxon>
        <taxon>Metazoa</taxon>
        <taxon>Ecdysozoa</taxon>
        <taxon>Nematoda</taxon>
        <taxon>Chromadorea</taxon>
        <taxon>Rhabditida</taxon>
        <taxon>Rhabditina</taxon>
        <taxon>Rhabditomorpha</taxon>
        <taxon>Strongyloidea</taxon>
        <taxon>Ancylostomatidae</taxon>
        <taxon>Ancylostomatinae</taxon>
        <taxon>Ancylostoma</taxon>
    </lineage>
</organism>
<keyword evidence="3 9" id="KW-0479">Metal-binding</keyword>
<feature type="binding site" evidence="9">
    <location>
        <position position="74"/>
    </location>
    <ligand>
        <name>Zn(2+)</name>
        <dbReference type="ChEBI" id="CHEBI:29105"/>
        <note>catalytic</note>
    </ligand>
</feature>
<comment type="cofactor">
    <cofactor evidence="9 10">
        <name>Zn(2+)</name>
        <dbReference type="ChEBI" id="CHEBI:29105"/>
    </cofactor>
    <text evidence="9 10">Binds 1 zinc ion per subunit.</text>
</comment>
<dbReference type="GO" id="GO:0004222">
    <property type="term" value="F:metalloendopeptidase activity"/>
    <property type="evidence" value="ECO:0007669"/>
    <property type="project" value="UniProtKB-UniRule"/>
</dbReference>
<evidence type="ECO:0000256" key="9">
    <source>
        <dbReference type="PROSITE-ProRule" id="PRU01211"/>
    </source>
</evidence>
<keyword evidence="9 10" id="KW-0645">Protease</keyword>
<evidence type="ECO:0000256" key="3">
    <source>
        <dbReference type="ARBA" id="ARBA00022723"/>
    </source>
</evidence>
<evidence type="ECO:0000256" key="2">
    <source>
        <dbReference type="ARBA" id="ARBA00022525"/>
    </source>
</evidence>
<dbReference type="InterPro" id="IPR000742">
    <property type="entry name" value="EGF"/>
</dbReference>
<keyword evidence="6 9" id="KW-0482">Metalloprotease</keyword>
<keyword evidence="2" id="KW-0964">Secreted</keyword>
<comment type="caution">
    <text evidence="9">Lacks conserved residue(s) required for the propagation of feature annotation.</text>
</comment>
<dbReference type="GO" id="GO:0005576">
    <property type="term" value="C:extracellular region"/>
    <property type="evidence" value="ECO:0007669"/>
    <property type="project" value="UniProtKB-SubCell"/>
</dbReference>